<evidence type="ECO:0000313" key="2">
    <source>
        <dbReference type="Proteomes" id="UP000315891"/>
    </source>
</evidence>
<reference evidence="1 2" key="1">
    <citation type="submission" date="2019-07" db="EMBL/GenBank/DDBJ databases">
        <title>Lysobacter weifangensis sp. nov., isolated from bensulfuron-methyl contaminated farmland soil.</title>
        <authorList>
            <person name="Zhao H."/>
        </authorList>
    </citation>
    <scope>NUCLEOTIDE SEQUENCE [LARGE SCALE GENOMIC DNA]</scope>
    <source>
        <strain evidence="1 2">CC-Bw-6</strain>
    </source>
</reference>
<accession>A0A516V702</accession>
<name>A0A516V702_9GAMM</name>
<dbReference type="RefSeq" id="WP_143879828.1">
    <property type="nucleotide sequence ID" value="NZ_BAABLZ010000001.1"/>
</dbReference>
<gene>
    <name evidence="1" type="ORF">FNZ56_10715</name>
</gene>
<dbReference type="AlphaFoldDB" id="A0A516V702"/>
<dbReference type="EMBL" id="CP041742">
    <property type="protein sequence ID" value="QDQ74319.1"/>
    <property type="molecule type" value="Genomic_DNA"/>
</dbReference>
<evidence type="ECO:0000313" key="1">
    <source>
        <dbReference type="EMBL" id="QDQ74319.1"/>
    </source>
</evidence>
<proteinExistence type="predicted"/>
<dbReference type="Proteomes" id="UP000315891">
    <property type="component" value="Chromosome"/>
</dbReference>
<keyword evidence="2" id="KW-1185">Reference proteome</keyword>
<protein>
    <submittedName>
        <fullName evidence="1">Uncharacterized protein</fullName>
    </submittedName>
</protein>
<organism evidence="1 2">
    <name type="scientific">Pseudoluteimonas lycopersici</name>
    <dbReference type="NCBI Taxonomy" id="1324796"/>
    <lineage>
        <taxon>Bacteria</taxon>
        <taxon>Pseudomonadati</taxon>
        <taxon>Pseudomonadota</taxon>
        <taxon>Gammaproteobacteria</taxon>
        <taxon>Lysobacterales</taxon>
        <taxon>Lysobacteraceae</taxon>
        <taxon>Pseudoluteimonas</taxon>
    </lineage>
</organism>
<dbReference type="OrthoDB" id="5985425at2"/>
<sequence>MRLGVTKFALALTLTFSFGTSLCETRPSEPDLTQAQISEMMCAQTKCQRNLHVTLVQKDGSTYEHTFPTFPAVVQPVGILVVAGQTVFVEADTSDGKLVNLQAVDSVVHPEKTIIVKLEQTEDRGMMLTTTNPFDETLKFDMGITPLESDDLYKTSSCPILKGSFETWPYPIFQVLLGNGRVVAKDYGLCD</sequence>